<dbReference type="InterPro" id="IPR004155">
    <property type="entry name" value="PBS_lyase_HEAT"/>
</dbReference>
<dbReference type="Gene3D" id="1.25.10.10">
    <property type="entry name" value="Leucine-rich Repeat Variant"/>
    <property type="match status" value="1"/>
</dbReference>
<accession>A0A5R8NHN9</accession>
<dbReference type="SUPFAM" id="SSF48371">
    <property type="entry name" value="ARM repeat"/>
    <property type="match status" value="1"/>
</dbReference>
<reference evidence="1 2" key="1">
    <citation type="submission" date="2019-05" db="EMBL/GenBank/DDBJ databases">
        <title>Genomes sequences of two Nocardia cyriacigeorgica environmental isolates, type strains Nocardia asteroides ATCC 19247 and Nocardia cyriacigeorgica DSM 44484.</title>
        <authorList>
            <person name="Vautrin F."/>
            <person name="Bergeron E."/>
            <person name="Dubost A."/>
            <person name="Abrouk D."/>
            <person name="Rodriguez Nava V."/>
            <person name="Pujic P."/>
        </authorList>
    </citation>
    <scope>NUCLEOTIDE SEQUENCE [LARGE SCALE GENOMIC DNA]</scope>
    <source>
        <strain evidence="1 2">EML 446</strain>
    </source>
</reference>
<comment type="caution">
    <text evidence="1">The sequence shown here is derived from an EMBL/GenBank/DDBJ whole genome shotgun (WGS) entry which is preliminary data.</text>
</comment>
<dbReference type="Pfam" id="PF13646">
    <property type="entry name" value="HEAT_2"/>
    <property type="match status" value="1"/>
</dbReference>
<dbReference type="Proteomes" id="UP000306378">
    <property type="component" value="Unassembled WGS sequence"/>
</dbReference>
<organism evidence="1 2">
    <name type="scientific">Nocardia cyriacigeorgica</name>
    <dbReference type="NCBI Taxonomy" id="135487"/>
    <lineage>
        <taxon>Bacteria</taxon>
        <taxon>Bacillati</taxon>
        <taxon>Actinomycetota</taxon>
        <taxon>Actinomycetes</taxon>
        <taxon>Mycobacteriales</taxon>
        <taxon>Nocardiaceae</taxon>
        <taxon>Nocardia</taxon>
    </lineage>
</organism>
<name>A0A5R8NHN9_9NOCA</name>
<dbReference type="AlphaFoldDB" id="A0A5R8NHN9"/>
<evidence type="ECO:0000313" key="2">
    <source>
        <dbReference type="Proteomes" id="UP000306378"/>
    </source>
</evidence>
<evidence type="ECO:0008006" key="3">
    <source>
        <dbReference type="Google" id="ProtNLM"/>
    </source>
</evidence>
<evidence type="ECO:0000313" key="1">
    <source>
        <dbReference type="EMBL" id="TLF75215.1"/>
    </source>
</evidence>
<sequence>MWRQVNVEDSAGQRSWSVELTPDELHSRLGDLSLPDLVARFAVDHEYDDYYEAVAEQLYAQGRAGGEVLGQELLGRRVPQLRAALTVLALHQGEDPAFCDTVKTLASGSDPLVIADAIRLLGSLGATDMADKVRRMSEHEAAIVRAAVLDYLARAEPASARPALMRGLGDSDYIVRETAIDALEDLGATDAISAIEALIDDPHEDVRLAARTAVDNLRDRSSSAD</sequence>
<protein>
    <recommendedName>
        <fullName evidence="3">HEAT repeat domain-containing protein</fullName>
    </recommendedName>
</protein>
<dbReference type="InterPro" id="IPR011989">
    <property type="entry name" value="ARM-like"/>
</dbReference>
<proteinExistence type="predicted"/>
<gene>
    <name evidence="1" type="ORF">FEK34_20840</name>
</gene>
<dbReference type="InterPro" id="IPR016024">
    <property type="entry name" value="ARM-type_fold"/>
</dbReference>
<dbReference type="EMBL" id="VBUT01000008">
    <property type="protein sequence ID" value="TLF75215.1"/>
    <property type="molecule type" value="Genomic_DNA"/>
</dbReference>
<dbReference type="SMART" id="SM00567">
    <property type="entry name" value="EZ_HEAT"/>
    <property type="match status" value="2"/>
</dbReference>